<protein>
    <submittedName>
        <fullName evidence="2">LEA type 2 family protein</fullName>
    </submittedName>
</protein>
<dbReference type="EMBL" id="CP093547">
    <property type="protein sequence ID" value="UNP28042.1"/>
    <property type="molecule type" value="Genomic_DNA"/>
</dbReference>
<organism evidence="2 3">
    <name type="scientific">Lysobacter gummosus</name>
    <dbReference type="NCBI Taxonomy" id="262324"/>
    <lineage>
        <taxon>Bacteria</taxon>
        <taxon>Pseudomonadati</taxon>
        <taxon>Pseudomonadota</taxon>
        <taxon>Gammaproteobacteria</taxon>
        <taxon>Lysobacterales</taxon>
        <taxon>Lysobacteraceae</taxon>
        <taxon>Lysobacter</taxon>
    </lineage>
</organism>
<sequence>MKAAVWVRVFGLALVFALLAACKSGPVRRVSEPAARIQQLTVRADGSWSVDVRIENFSSIPMQFDRLDLQLKLGEDSAGQLQAQPALSIGPESADVVTVALKPSGNARLAIADALAGGRSLNYSLKGDILATPDQNKQRTFTIDRSSALSPAPGLPGVMR</sequence>
<dbReference type="SUPFAM" id="SSF117070">
    <property type="entry name" value="LEA14-like"/>
    <property type="match status" value="1"/>
</dbReference>
<name>A0ABY3XA72_9GAMM</name>
<keyword evidence="3" id="KW-1185">Reference proteome</keyword>
<dbReference type="RefSeq" id="WP_057943695.1">
    <property type="nucleotide sequence ID" value="NZ_CP011131.1"/>
</dbReference>
<dbReference type="Gene3D" id="2.60.40.1820">
    <property type="match status" value="1"/>
</dbReference>
<proteinExistence type="predicted"/>
<evidence type="ECO:0000313" key="2">
    <source>
        <dbReference type="EMBL" id="UNP28042.1"/>
    </source>
</evidence>
<dbReference type="Proteomes" id="UP000829194">
    <property type="component" value="Chromosome"/>
</dbReference>
<feature type="domain" description="Late embryogenesis abundant protein LEA-2 subgroup" evidence="1">
    <location>
        <begin position="52"/>
        <end position="132"/>
    </location>
</feature>
<dbReference type="InterPro" id="IPR004864">
    <property type="entry name" value="LEA_2"/>
</dbReference>
<dbReference type="PROSITE" id="PS51257">
    <property type="entry name" value="PROKAR_LIPOPROTEIN"/>
    <property type="match status" value="1"/>
</dbReference>
<dbReference type="Pfam" id="PF03168">
    <property type="entry name" value="LEA_2"/>
    <property type="match status" value="1"/>
</dbReference>
<evidence type="ECO:0000313" key="3">
    <source>
        <dbReference type="Proteomes" id="UP000829194"/>
    </source>
</evidence>
<gene>
    <name evidence="2" type="ORF">MOV92_16240</name>
</gene>
<reference evidence="2 3" key="1">
    <citation type="submission" date="2022-03" db="EMBL/GenBank/DDBJ databases">
        <title>Complete genome sequence of Lysobacter capsici VKM B-2533 and Lysobacter gummosus 10.1.1, promising sources of lytic agents.</title>
        <authorList>
            <person name="Tarlachkov S.V."/>
            <person name="Kudryakova I.V."/>
            <person name="Afoshin A.S."/>
            <person name="Leontyevskaya E.A."/>
            <person name="Leontyevskaya N.V."/>
        </authorList>
    </citation>
    <scope>NUCLEOTIDE SEQUENCE [LARGE SCALE GENOMIC DNA]</scope>
    <source>
        <strain evidence="2 3">10.1.1</strain>
    </source>
</reference>
<accession>A0ABY3XA72</accession>
<evidence type="ECO:0000259" key="1">
    <source>
        <dbReference type="Pfam" id="PF03168"/>
    </source>
</evidence>